<name>A0A4Z2HGN5_9TELE</name>
<sequence length="81" mass="8519">MPVRQAAGAGQHDTTPKTESIALVFGDQPCLTHLVLVVADPAATCQFPVSCGSCCQNQHDTTGGNTETGSRGKPWAWITLH</sequence>
<organism evidence="1 2">
    <name type="scientific">Liparis tanakae</name>
    <name type="common">Tanaka's snailfish</name>
    <dbReference type="NCBI Taxonomy" id="230148"/>
    <lineage>
        <taxon>Eukaryota</taxon>
        <taxon>Metazoa</taxon>
        <taxon>Chordata</taxon>
        <taxon>Craniata</taxon>
        <taxon>Vertebrata</taxon>
        <taxon>Euteleostomi</taxon>
        <taxon>Actinopterygii</taxon>
        <taxon>Neopterygii</taxon>
        <taxon>Teleostei</taxon>
        <taxon>Neoteleostei</taxon>
        <taxon>Acanthomorphata</taxon>
        <taxon>Eupercaria</taxon>
        <taxon>Perciformes</taxon>
        <taxon>Cottioidei</taxon>
        <taxon>Cottales</taxon>
        <taxon>Liparidae</taxon>
        <taxon>Liparis</taxon>
    </lineage>
</organism>
<comment type="caution">
    <text evidence="1">The sequence shown here is derived from an EMBL/GenBank/DDBJ whole genome shotgun (WGS) entry which is preliminary data.</text>
</comment>
<protein>
    <submittedName>
        <fullName evidence="1">Uncharacterized protein</fullName>
    </submittedName>
</protein>
<keyword evidence="2" id="KW-1185">Reference proteome</keyword>
<dbReference type="EMBL" id="SRLO01000260">
    <property type="protein sequence ID" value="TNN64002.1"/>
    <property type="molecule type" value="Genomic_DNA"/>
</dbReference>
<evidence type="ECO:0000313" key="1">
    <source>
        <dbReference type="EMBL" id="TNN64002.1"/>
    </source>
</evidence>
<dbReference type="AlphaFoldDB" id="A0A4Z2HGN5"/>
<evidence type="ECO:0000313" key="2">
    <source>
        <dbReference type="Proteomes" id="UP000314294"/>
    </source>
</evidence>
<proteinExistence type="predicted"/>
<gene>
    <name evidence="1" type="ORF">EYF80_025725</name>
</gene>
<dbReference type="Proteomes" id="UP000314294">
    <property type="component" value="Unassembled WGS sequence"/>
</dbReference>
<reference evidence="1 2" key="1">
    <citation type="submission" date="2019-03" db="EMBL/GenBank/DDBJ databases">
        <title>First draft genome of Liparis tanakae, snailfish: a comprehensive survey of snailfish specific genes.</title>
        <authorList>
            <person name="Kim W."/>
            <person name="Song I."/>
            <person name="Jeong J.-H."/>
            <person name="Kim D."/>
            <person name="Kim S."/>
            <person name="Ryu S."/>
            <person name="Song J.Y."/>
            <person name="Lee S.K."/>
        </authorList>
    </citation>
    <scope>NUCLEOTIDE SEQUENCE [LARGE SCALE GENOMIC DNA]</scope>
    <source>
        <tissue evidence="1">Muscle</tissue>
    </source>
</reference>
<accession>A0A4Z2HGN5</accession>